<reference evidence="6" key="1">
    <citation type="journal article" date="2020" name="Mol. Plant Microbe Interact.">
        <title>Genome Sequence of the Biocontrol Agent Coniothyrium minitans strain Conio (IMI 134523).</title>
        <authorList>
            <person name="Patel D."/>
            <person name="Shittu T.A."/>
            <person name="Baroncelli R."/>
            <person name="Muthumeenakshi S."/>
            <person name="Osborne T.H."/>
            <person name="Janganan T.K."/>
            <person name="Sreenivasaprasad S."/>
        </authorList>
    </citation>
    <scope>NUCLEOTIDE SEQUENCE</scope>
    <source>
        <strain evidence="6">Conio</strain>
    </source>
</reference>
<sequence>MCVHCTLFLLRAGSEDDDVALPFILIDRAGGDPADAKVRVCYQAFTSPGFSPPSLTFPEIYLPSRTHMSVPEAYLPAIGLWKESFTSPLGRLETNYSGTDYLPGLAKDPDALVPKDDLVTYWGAAHDRILEAWWDLISRPDREYGGLKTNVEGTGRVSEGTNKANVVHIR</sequence>
<evidence type="ECO:0000256" key="2">
    <source>
        <dbReference type="ARBA" id="ARBA00022617"/>
    </source>
</evidence>
<keyword evidence="2" id="KW-0349">Heme</keyword>
<dbReference type="Pfam" id="PF13816">
    <property type="entry name" value="Dehydratase_hem"/>
    <property type="match status" value="1"/>
</dbReference>
<evidence type="ECO:0000256" key="5">
    <source>
        <dbReference type="ARBA" id="ARBA00023239"/>
    </source>
</evidence>
<dbReference type="GO" id="GO:0016829">
    <property type="term" value="F:lyase activity"/>
    <property type="evidence" value="ECO:0007669"/>
    <property type="project" value="UniProtKB-KW"/>
</dbReference>
<comment type="cofactor">
    <cofactor evidence="1">
        <name>heme b</name>
        <dbReference type="ChEBI" id="CHEBI:60344"/>
    </cofactor>
</comment>
<keyword evidence="5" id="KW-0456">Lyase</keyword>
<name>A0A9P6GUE9_9PLEO</name>
<evidence type="ECO:0000256" key="1">
    <source>
        <dbReference type="ARBA" id="ARBA00001970"/>
    </source>
</evidence>
<keyword evidence="7" id="KW-1185">Reference proteome</keyword>
<keyword evidence="3" id="KW-0479">Metal-binding</keyword>
<dbReference type="AlphaFoldDB" id="A0A9P6GUE9"/>
<proteinExistence type="predicted"/>
<keyword evidence="4" id="KW-0408">Iron</keyword>
<dbReference type="EMBL" id="WJXW01000001">
    <property type="protein sequence ID" value="KAF9741764.1"/>
    <property type="molecule type" value="Genomic_DNA"/>
</dbReference>
<dbReference type="InterPro" id="IPR025702">
    <property type="entry name" value="OXD"/>
</dbReference>
<evidence type="ECO:0000256" key="3">
    <source>
        <dbReference type="ARBA" id="ARBA00022723"/>
    </source>
</evidence>
<organism evidence="6 7">
    <name type="scientific">Paraphaeosphaeria minitans</name>
    <dbReference type="NCBI Taxonomy" id="565426"/>
    <lineage>
        <taxon>Eukaryota</taxon>
        <taxon>Fungi</taxon>
        <taxon>Dikarya</taxon>
        <taxon>Ascomycota</taxon>
        <taxon>Pezizomycotina</taxon>
        <taxon>Dothideomycetes</taxon>
        <taxon>Pleosporomycetidae</taxon>
        <taxon>Pleosporales</taxon>
        <taxon>Massarineae</taxon>
        <taxon>Didymosphaeriaceae</taxon>
        <taxon>Paraphaeosphaeria</taxon>
    </lineage>
</organism>
<dbReference type="OrthoDB" id="3359285at2759"/>
<dbReference type="Proteomes" id="UP000756921">
    <property type="component" value="Unassembled WGS sequence"/>
</dbReference>
<comment type="caution">
    <text evidence="6">The sequence shown here is derived from an EMBL/GenBank/DDBJ whole genome shotgun (WGS) entry which is preliminary data.</text>
</comment>
<accession>A0A9P6GUE9</accession>
<dbReference type="GO" id="GO:0046872">
    <property type="term" value="F:metal ion binding"/>
    <property type="evidence" value="ECO:0007669"/>
    <property type="project" value="UniProtKB-KW"/>
</dbReference>
<evidence type="ECO:0000313" key="6">
    <source>
        <dbReference type="EMBL" id="KAF9741764.1"/>
    </source>
</evidence>
<evidence type="ECO:0000313" key="7">
    <source>
        <dbReference type="Proteomes" id="UP000756921"/>
    </source>
</evidence>
<protein>
    <submittedName>
        <fullName evidence="6">Phenylacetaldoxime dehydratase</fullName>
    </submittedName>
</protein>
<evidence type="ECO:0000256" key="4">
    <source>
        <dbReference type="ARBA" id="ARBA00023004"/>
    </source>
</evidence>
<gene>
    <name evidence="6" type="ORF">PMIN01_01303</name>
</gene>